<protein>
    <submittedName>
        <fullName evidence="1">Uncharacterized protein</fullName>
    </submittedName>
</protein>
<dbReference type="AlphaFoldDB" id="A0A087SZD5"/>
<organism evidence="1 2">
    <name type="scientific">Stegodyphus mimosarum</name>
    <name type="common">African social velvet spider</name>
    <dbReference type="NCBI Taxonomy" id="407821"/>
    <lineage>
        <taxon>Eukaryota</taxon>
        <taxon>Metazoa</taxon>
        <taxon>Ecdysozoa</taxon>
        <taxon>Arthropoda</taxon>
        <taxon>Chelicerata</taxon>
        <taxon>Arachnida</taxon>
        <taxon>Araneae</taxon>
        <taxon>Araneomorphae</taxon>
        <taxon>Entelegynae</taxon>
        <taxon>Eresoidea</taxon>
        <taxon>Eresidae</taxon>
        <taxon>Stegodyphus</taxon>
    </lineage>
</organism>
<accession>A0A087SZD5</accession>
<dbReference type="PROSITE" id="PS51257">
    <property type="entry name" value="PROKAR_LIPOPROTEIN"/>
    <property type="match status" value="1"/>
</dbReference>
<dbReference type="Proteomes" id="UP000054359">
    <property type="component" value="Unassembled WGS sequence"/>
</dbReference>
<proteinExistence type="predicted"/>
<gene>
    <name evidence="1" type="ORF">X975_05913</name>
</gene>
<sequence length="48" mass="5364">MSLKINSLQLWCMSQSTVVGCSFEQLLLITNAIFGNYLHLKNCLTCAL</sequence>
<name>A0A087SZD5_STEMI</name>
<keyword evidence="2" id="KW-1185">Reference proteome</keyword>
<evidence type="ECO:0000313" key="2">
    <source>
        <dbReference type="Proteomes" id="UP000054359"/>
    </source>
</evidence>
<reference evidence="1 2" key="1">
    <citation type="submission" date="2013-11" db="EMBL/GenBank/DDBJ databases">
        <title>Genome sequencing of Stegodyphus mimosarum.</title>
        <authorList>
            <person name="Bechsgaard J."/>
        </authorList>
    </citation>
    <scope>NUCLEOTIDE SEQUENCE [LARGE SCALE GENOMIC DNA]</scope>
</reference>
<dbReference type="EMBL" id="KK112659">
    <property type="protein sequence ID" value="KFM58224.1"/>
    <property type="molecule type" value="Genomic_DNA"/>
</dbReference>
<evidence type="ECO:0000313" key="1">
    <source>
        <dbReference type="EMBL" id="KFM58224.1"/>
    </source>
</evidence>
<feature type="non-terminal residue" evidence="1">
    <location>
        <position position="48"/>
    </location>
</feature>